<dbReference type="PROSITE" id="PS50022">
    <property type="entry name" value="FA58C_3"/>
    <property type="match status" value="2"/>
</dbReference>
<feature type="domain" description="SLH" evidence="3">
    <location>
        <begin position="953"/>
        <end position="1016"/>
    </location>
</feature>
<evidence type="ECO:0000259" key="1">
    <source>
        <dbReference type="PROSITE" id="PS50022"/>
    </source>
</evidence>
<feature type="domain" description="SLH" evidence="3">
    <location>
        <begin position="890"/>
        <end position="952"/>
    </location>
</feature>
<dbReference type="PROSITE" id="PS50853">
    <property type="entry name" value="FN3"/>
    <property type="match status" value="1"/>
</dbReference>
<dbReference type="CDD" id="cd00063">
    <property type="entry name" value="FN3"/>
    <property type="match status" value="1"/>
</dbReference>
<evidence type="ECO:0000259" key="3">
    <source>
        <dbReference type="PROSITE" id="PS51272"/>
    </source>
</evidence>
<reference evidence="4 5" key="1">
    <citation type="submission" date="2016-05" db="EMBL/GenBank/DDBJ databases">
        <title>Paenibacillus sp. 1ZS3-15 nov., isolated from the rhizosphere soil.</title>
        <authorList>
            <person name="Zhang X.X."/>
            <person name="Zhang J."/>
        </authorList>
    </citation>
    <scope>NUCLEOTIDE SEQUENCE [LARGE SCALE GENOMIC DNA]</scope>
    <source>
        <strain evidence="4 5">1ZS3-15</strain>
    </source>
</reference>
<proteinExistence type="predicted"/>
<dbReference type="InterPro" id="IPR013783">
    <property type="entry name" value="Ig-like_fold"/>
</dbReference>
<comment type="caution">
    <text evidence="4">The sequence shown here is derived from an EMBL/GenBank/DDBJ whole genome shotgun (WGS) entry which is preliminary data.</text>
</comment>
<dbReference type="Pfam" id="PF00754">
    <property type="entry name" value="F5_F8_type_C"/>
    <property type="match status" value="2"/>
</dbReference>
<protein>
    <submittedName>
        <fullName evidence="4">Uncharacterized protein</fullName>
    </submittedName>
</protein>
<dbReference type="EMBL" id="LYPB01000091">
    <property type="protein sequence ID" value="OAS13906.1"/>
    <property type="molecule type" value="Genomic_DNA"/>
</dbReference>
<dbReference type="Gene3D" id="2.60.40.10">
    <property type="entry name" value="Immunoglobulins"/>
    <property type="match status" value="1"/>
</dbReference>
<feature type="domain" description="F5/8 type C" evidence="1">
    <location>
        <begin position="168"/>
        <end position="305"/>
    </location>
</feature>
<dbReference type="InterPro" id="IPR003343">
    <property type="entry name" value="Big_2"/>
</dbReference>
<dbReference type="PROSITE" id="PS51272">
    <property type="entry name" value="SLH"/>
    <property type="match status" value="3"/>
</dbReference>
<dbReference type="InterPro" id="IPR051465">
    <property type="entry name" value="Cell_Envelope_Struct_Comp"/>
</dbReference>
<dbReference type="Gene3D" id="2.60.40.1080">
    <property type="match status" value="3"/>
</dbReference>
<dbReference type="Pfam" id="PF00395">
    <property type="entry name" value="SLH"/>
    <property type="match status" value="3"/>
</dbReference>
<dbReference type="Proteomes" id="UP000078454">
    <property type="component" value="Unassembled WGS sequence"/>
</dbReference>
<dbReference type="InterPro" id="IPR008964">
    <property type="entry name" value="Invasin/intimin_cell_adhesion"/>
</dbReference>
<evidence type="ECO:0000313" key="5">
    <source>
        <dbReference type="Proteomes" id="UP000078454"/>
    </source>
</evidence>
<evidence type="ECO:0000313" key="4">
    <source>
        <dbReference type="EMBL" id="OAS13906.1"/>
    </source>
</evidence>
<feature type="domain" description="Fibronectin type-III" evidence="2">
    <location>
        <begin position="584"/>
        <end position="672"/>
    </location>
</feature>
<accession>A0A197ZYP4</accession>
<dbReference type="SMART" id="SM00635">
    <property type="entry name" value="BID_2"/>
    <property type="match status" value="3"/>
</dbReference>
<dbReference type="STRING" id="1850517.A8708_11025"/>
<keyword evidence="5" id="KW-1185">Reference proteome</keyword>
<organism evidence="4 5">
    <name type="scientific">Paenibacillus oryzisoli</name>
    <dbReference type="NCBI Taxonomy" id="1850517"/>
    <lineage>
        <taxon>Bacteria</taxon>
        <taxon>Bacillati</taxon>
        <taxon>Bacillota</taxon>
        <taxon>Bacilli</taxon>
        <taxon>Bacillales</taxon>
        <taxon>Paenibacillaceae</taxon>
        <taxon>Paenibacillus</taxon>
    </lineage>
</organism>
<dbReference type="PANTHER" id="PTHR43308">
    <property type="entry name" value="OUTER MEMBRANE PROTEIN ALPHA-RELATED"/>
    <property type="match status" value="1"/>
</dbReference>
<dbReference type="Gene3D" id="2.60.120.260">
    <property type="entry name" value="Galactose-binding domain-like"/>
    <property type="match status" value="2"/>
</dbReference>
<evidence type="ECO:0000259" key="2">
    <source>
        <dbReference type="PROSITE" id="PS50853"/>
    </source>
</evidence>
<dbReference type="InterPro" id="IPR036116">
    <property type="entry name" value="FN3_sf"/>
</dbReference>
<dbReference type="OrthoDB" id="2482121at2"/>
<dbReference type="InterPro" id="IPR001119">
    <property type="entry name" value="SLH_dom"/>
</dbReference>
<dbReference type="InterPro" id="IPR008979">
    <property type="entry name" value="Galactose-bd-like_sf"/>
</dbReference>
<feature type="domain" description="SLH" evidence="3">
    <location>
        <begin position="1022"/>
        <end position="1082"/>
    </location>
</feature>
<feature type="domain" description="F5/8 type C" evidence="1">
    <location>
        <begin position="20"/>
        <end position="147"/>
    </location>
</feature>
<dbReference type="InterPro" id="IPR003961">
    <property type="entry name" value="FN3_dom"/>
</dbReference>
<dbReference type="SUPFAM" id="SSF49373">
    <property type="entry name" value="Invasin/intimin cell-adhesion fragments"/>
    <property type="match status" value="3"/>
</dbReference>
<dbReference type="Pfam" id="PF02368">
    <property type="entry name" value="Big_2"/>
    <property type="match status" value="3"/>
</dbReference>
<dbReference type="RefSeq" id="WP_068670049.1">
    <property type="nucleotide sequence ID" value="NZ_LYPB01000091.1"/>
</dbReference>
<dbReference type="AlphaFoldDB" id="A0A197ZYP4"/>
<dbReference type="SUPFAM" id="SSF49785">
    <property type="entry name" value="Galactose-binding domain-like"/>
    <property type="match status" value="2"/>
</dbReference>
<name>A0A197ZYP4_9BACL</name>
<dbReference type="InterPro" id="IPR000421">
    <property type="entry name" value="FA58C"/>
</dbReference>
<dbReference type="PANTHER" id="PTHR43308:SF5">
    <property type="entry name" value="S-LAYER PROTEIN _ PEPTIDOGLYCAN ENDO-BETA-N-ACETYLGLUCOSAMINIDASE"/>
    <property type="match status" value="1"/>
</dbReference>
<dbReference type="SUPFAM" id="SSF49265">
    <property type="entry name" value="Fibronectin type III"/>
    <property type="match status" value="1"/>
</dbReference>
<sequence>MTYPVYRATVCQFAVLIFTVVIIGILNLSSDTYAAEIPVSQGKSAVASSVTGATYSANQAVDGFIYTKWVASNIQLPQWLTVDLSQNVHVSRVETVFEHVNSSYAYKIESSLDGINWSIFADRSANTAVNFPYYTDNGDVLARFVRLQVVGVGSPGDQASVFDFRVYATNEALTLLSQNKTTVALSSFSGSWGSDKAVDGQLLTSWAPSGTSLPQWLIVDLGQLRNVQRFETTYSNIQDIYGYKIDFSIDGITWYTFTDRTGNMQAGDPRYVDEGNVTARYFRLTTTRVASGGYASVAEFQIYGPDGGLNSNSNPQTLSRIYLDNEGYSLQPSETKASYLTGVYANGNSFTIQSGATYRITNTAVATVNTNGVITGVAPGSTTLTVTFNGQSTTASVTVSSALANLNRIAFDSYSYSLQSGAIRSPYVTGYKNDNSTQILTTGLTYTSSNPAVASINSNGMVTGISPGVTTITAFYGSYTASASVNVTTTVSRIEADESSINLEVNGSQYLQITAYDSQYNVNDVTSNTSFTSSNSSVVTVSSNGYITALSAGSAIITATYNGLSTTIYVTVGFKDIAAPTWNYGSNVTVAPGSGSSVTLTWSAATDNVGVISYRIYKDSELLTTVSGSELSTQLTGLAAGANLSFKVEAGDLANNWSTTGPSVNYTLTGVARSSGSLARLITSQRVREAAPDGSMLSRFHTDVSELREAVIALNEGTASSLVLPIQDDHDTTIVEFASNVWNDLQAMNGNIQLDMNAIQFTIPLLLFKNHIGEAEASNGIFSVIIRHEANQLAETLKERAAAEQTALLLTNPIEFDIQVGGVPLRHYENMQVERSITLPGTSYSTNVTAVRLHVETGEVTFVPSLLTGSDGAWKMVIKDQYGGLYTIIQKDKHFEDMKMHWAREDVEKLASKRIITGVDEQNFAPEKEISRAEFATLLIRALGIEVNGSDAGTSAFQDIKDNDWYSQMVNTAAKAGLIEGFEDGTFRPLLQVTREQMAAMINRTIQITGSQQVNDAQDTVLTPFVDQHAIDNWARQAMAFTLQTGLIQGVTETQLNPNAYATRAQAAVMLKRLLIYLNFIN</sequence>
<gene>
    <name evidence="4" type="ORF">A8708_11025</name>
</gene>